<feature type="compositionally biased region" description="Basic and acidic residues" evidence="2">
    <location>
        <begin position="335"/>
        <end position="352"/>
    </location>
</feature>
<evidence type="ECO:0000256" key="3">
    <source>
        <dbReference type="SAM" id="Phobius"/>
    </source>
</evidence>
<dbReference type="Proteomes" id="UP001279734">
    <property type="component" value="Unassembled WGS sequence"/>
</dbReference>
<keyword evidence="5" id="KW-1185">Reference proteome</keyword>
<evidence type="ECO:0000256" key="2">
    <source>
        <dbReference type="SAM" id="MobiDB-lite"/>
    </source>
</evidence>
<protein>
    <recommendedName>
        <fullName evidence="6">Stress response NST1-like protein</fullName>
    </recommendedName>
</protein>
<evidence type="ECO:0000256" key="1">
    <source>
        <dbReference type="SAM" id="Coils"/>
    </source>
</evidence>
<feature type="region of interest" description="Disordered" evidence="2">
    <location>
        <begin position="803"/>
        <end position="823"/>
    </location>
</feature>
<reference evidence="4" key="1">
    <citation type="submission" date="2023-05" db="EMBL/GenBank/DDBJ databases">
        <title>Nepenthes gracilis genome sequencing.</title>
        <authorList>
            <person name="Fukushima K."/>
        </authorList>
    </citation>
    <scope>NUCLEOTIDE SEQUENCE</scope>
    <source>
        <strain evidence="4">SING2019-196</strain>
    </source>
</reference>
<keyword evidence="3" id="KW-0472">Membrane</keyword>
<keyword evidence="3" id="KW-1133">Transmembrane helix</keyword>
<proteinExistence type="predicted"/>
<evidence type="ECO:0008006" key="6">
    <source>
        <dbReference type="Google" id="ProtNLM"/>
    </source>
</evidence>
<sequence>MCLLCVIQKYSRRVATMLPWLVLPLIGLWALSQLLPPTFRFEITSPRLACVFVLLLTLFWYEVLVPHLSDWRARRNALFRERKRFEAVELQKLRKTATRKCRNCLTPYRDQNPSGGKFMCSYCGHISKRPVLDLPIPPGLGISNSGIIRDLFGKCGKMLNGKVSSDNGSNCPEWLEQENWIVGGTFTGNSTYMRKNVDFSFRGEQCLDEKPYPQAYLLLCKWLMPFLRSLRWLWRKLYVVSLSREDDFAELEHKAVLAKSGENGMTFHESRGEKARRKAEEKRQARLEKELLEEEERKQREEVARLVEECRRLRDEKVEAENRARGLSFLREKDKKYAEKRHDRRKEKDKGSSKSNSDVEELEKKVGKETERGQGFDKNGETDKRESQRMEPDIVGGLRVEAGQGVMSSSTNNSQGNVGTRYFDRMKGTLLSSSRAFTSHSFFSKVGHTNPPISKDSKFNGFICHSQVSANRRELCPPDSVSPKVAPNGDDKNINCPVRSDLQHKTASKSWQQLFTLSSAVPAPSNANVISRPIVKSQAEVHNSLLSSQLPSVTTYDNPISFGFPSPFDLPTFSDGSINNISGLPSAKDQMFLRVGDTSQDLLPKEPELFEDPCYVPDPVSLLGPVSESLDNFQSDQGTGFILEGLDKTDRLMNVSASLETGRQSPIESPISRLRVAGERQNNSNGLCGSHKVQDMHPFPACETRTWQMWNTSLGLDLLGLGEGCNSWIFPLDNSRSSNENIMHSSSQRTMASLFTNDDPVAYGTYSPQKIFLGNCQNDGAFSLSVPGSNDHDHPWMQKTLFPPPSRGENHFPTTQPTDDTSNEKIVYGSPSRSAANRSFDLAPASCWTENEWACRDLVAAVAVETNQF</sequence>
<feature type="compositionally biased region" description="Basic and acidic residues" evidence="2">
    <location>
        <begin position="362"/>
        <end position="390"/>
    </location>
</feature>
<feature type="transmembrane region" description="Helical" evidence="3">
    <location>
        <begin position="17"/>
        <end position="36"/>
    </location>
</feature>
<feature type="region of interest" description="Disordered" evidence="2">
    <location>
        <begin position="473"/>
        <end position="493"/>
    </location>
</feature>
<organism evidence="4 5">
    <name type="scientific">Nepenthes gracilis</name>
    <name type="common">Slender pitcher plant</name>
    <dbReference type="NCBI Taxonomy" id="150966"/>
    <lineage>
        <taxon>Eukaryota</taxon>
        <taxon>Viridiplantae</taxon>
        <taxon>Streptophyta</taxon>
        <taxon>Embryophyta</taxon>
        <taxon>Tracheophyta</taxon>
        <taxon>Spermatophyta</taxon>
        <taxon>Magnoliopsida</taxon>
        <taxon>eudicotyledons</taxon>
        <taxon>Gunneridae</taxon>
        <taxon>Pentapetalae</taxon>
        <taxon>Caryophyllales</taxon>
        <taxon>Nepenthaceae</taxon>
        <taxon>Nepenthes</taxon>
    </lineage>
</organism>
<name>A0AAD3SFV6_NEPGR</name>
<keyword evidence="1" id="KW-0175">Coiled coil</keyword>
<feature type="region of interest" description="Disordered" evidence="2">
    <location>
        <begin position="335"/>
        <end position="390"/>
    </location>
</feature>
<evidence type="ECO:0000313" key="4">
    <source>
        <dbReference type="EMBL" id="GMH10011.1"/>
    </source>
</evidence>
<dbReference type="AlphaFoldDB" id="A0AAD3SFV6"/>
<accession>A0AAD3SFV6</accession>
<feature type="coiled-coil region" evidence="1">
    <location>
        <begin position="275"/>
        <end position="323"/>
    </location>
</feature>
<dbReference type="EMBL" id="BSYO01000009">
    <property type="protein sequence ID" value="GMH10011.1"/>
    <property type="molecule type" value="Genomic_DNA"/>
</dbReference>
<keyword evidence="3" id="KW-0812">Transmembrane</keyword>
<comment type="caution">
    <text evidence="4">The sequence shown here is derived from an EMBL/GenBank/DDBJ whole genome shotgun (WGS) entry which is preliminary data.</text>
</comment>
<evidence type="ECO:0000313" key="5">
    <source>
        <dbReference type="Proteomes" id="UP001279734"/>
    </source>
</evidence>
<gene>
    <name evidence="4" type="ORF">Nepgr_011852</name>
</gene>